<dbReference type="Gene3D" id="3.40.309.10">
    <property type="entry name" value="Aldehyde Dehydrogenase, Chain A, domain 2"/>
    <property type="match status" value="1"/>
</dbReference>
<dbReference type="InterPro" id="IPR016161">
    <property type="entry name" value="Ald_DH/histidinol_DH"/>
</dbReference>
<feature type="domain" description="Aldehyde dehydrogenase" evidence="3">
    <location>
        <begin position="15"/>
        <end position="281"/>
    </location>
</feature>
<keyword evidence="1" id="KW-0560">Oxidoreductase</keyword>
<keyword evidence="5" id="KW-1185">Reference proteome</keyword>
<accession>A0ABP9FK36</accession>
<dbReference type="RefSeq" id="WP_345583104.1">
    <property type="nucleotide sequence ID" value="NZ_BAABLV010000036.1"/>
</dbReference>
<organism evidence="4 5">
    <name type="scientific">Tessaracoccus lubricantis</name>
    <dbReference type="NCBI Taxonomy" id="545543"/>
    <lineage>
        <taxon>Bacteria</taxon>
        <taxon>Bacillati</taxon>
        <taxon>Actinomycetota</taxon>
        <taxon>Actinomycetes</taxon>
        <taxon>Propionibacteriales</taxon>
        <taxon>Propionibacteriaceae</taxon>
        <taxon>Tessaracoccus</taxon>
    </lineage>
</organism>
<dbReference type="Proteomes" id="UP001501521">
    <property type="component" value="Unassembled WGS sequence"/>
</dbReference>
<sequence length="507" mass="53962">MSPNNMDSDLRSIQQARDLAVAAREAMRSFQFASQAQVDKICEAMVAAAMREAGRLGQLAHDETGFGYPAHKRVKNEFAAQGVWDSIRDIPTCGVLRRDESRGIVEIGWPVGVLCALTPSTNPTSTAIFKILIGVKARNAVVVAPHPSAKECTAEAVRVMAEAGEAAGMPAGLVSCMTELSLDGTNELMNHYATSMILATGGPGMVKAAHSCGKPALGVGPGNVPAYVDRSAHIVKAAQMIVESKSFDCSTICATEQVVIADRPIADRLKAEMQQRGAQWLTAEEADKLAGAMFRPNGMMYAHYVGRTPQELGRMAGIQVPEATRILVAPLDGVGPKYPLSREKLTTVLGWMVEDGWRAGCDRAVQLLKFGGDGHSMVIHSRDEESILQFGIEKPAFRILVNTWGSLGGVGATTGVRPSMTLAPGGIGGAVVSDNITVEHVLNVKRLAYHLRPAPDVARAHGGRLDGMTPEVGETDEPSSPVGAQGQDADAALIERLVRQVLTEMQK</sequence>
<dbReference type="EMBL" id="BAABLV010000036">
    <property type="protein sequence ID" value="GAA4903950.1"/>
    <property type="molecule type" value="Genomic_DNA"/>
</dbReference>
<dbReference type="InterPro" id="IPR016163">
    <property type="entry name" value="Ald_DH_C"/>
</dbReference>
<evidence type="ECO:0000313" key="4">
    <source>
        <dbReference type="EMBL" id="GAA4903950.1"/>
    </source>
</evidence>
<protein>
    <submittedName>
        <fullName evidence="4">Acetaldehyde dehydrogenase (Acetylating)</fullName>
    </submittedName>
</protein>
<reference evidence="5" key="1">
    <citation type="journal article" date="2019" name="Int. J. Syst. Evol. Microbiol.">
        <title>The Global Catalogue of Microorganisms (GCM) 10K type strain sequencing project: providing services to taxonomists for standard genome sequencing and annotation.</title>
        <authorList>
            <consortium name="The Broad Institute Genomics Platform"/>
            <consortium name="The Broad Institute Genome Sequencing Center for Infectious Disease"/>
            <person name="Wu L."/>
            <person name="Ma J."/>
        </authorList>
    </citation>
    <scope>NUCLEOTIDE SEQUENCE [LARGE SCALE GENOMIC DNA]</scope>
    <source>
        <strain evidence="5">JCM 19125</strain>
    </source>
</reference>
<dbReference type="CDD" id="cd07122">
    <property type="entry name" value="ALDH_F20_ACDH"/>
    <property type="match status" value="1"/>
</dbReference>
<comment type="caution">
    <text evidence="4">The sequence shown here is derived from an EMBL/GenBank/DDBJ whole genome shotgun (WGS) entry which is preliminary data.</text>
</comment>
<proteinExistence type="predicted"/>
<dbReference type="Gene3D" id="3.40.605.10">
    <property type="entry name" value="Aldehyde Dehydrogenase, Chain A, domain 1"/>
    <property type="match status" value="1"/>
</dbReference>
<dbReference type="Pfam" id="PF00171">
    <property type="entry name" value="Aldedh"/>
    <property type="match status" value="1"/>
</dbReference>
<dbReference type="InterPro" id="IPR016162">
    <property type="entry name" value="Ald_DH_N"/>
</dbReference>
<dbReference type="PANTHER" id="PTHR11699">
    <property type="entry name" value="ALDEHYDE DEHYDROGENASE-RELATED"/>
    <property type="match status" value="1"/>
</dbReference>
<evidence type="ECO:0000259" key="3">
    <source>
        <dbReference type="Pfam" id="PF00171"/>
    </source>
</evidence>
<evidence type="ECO:0000256" key="1">
    <source>
        <dbReference type="ARBA" id="ARBA00023002"/>
    </source>
</evidence>
<gene>
    <name evidence="4" type="ORF">GCM10025789_23700</name>
</gene>
<evidence type="ECO:0000256" key="2">
    <source>
        <dbReference type="SAM" id="MobiDB-lite"/>
    </source>
</evidence>
<name>A0ABP9FK36_9ACTN</name>
<dbReference type="InterPro" id="IPR015590">
    <property type="entry name" value="Aldehyde_DH_dom"/>
</dbReference>
<dbReference type="SUPFAM" id="SSF53720">
    <property type="entry name" value="ALDH-like"/>
    <property type="match status" value="1"/>
</dbReference>
<feature type="region of interest" description="Disordered" evidence="2">
    <location>
        <begin position="460"/>
        <end position="487"/>
    </location>
</feature>
<evidence type="ECO:0000313" key="5">
    <source>
        <dbReference type="Proteomes" id="UP001501521"/>
    </source>
</evidence>